<keyword evidence="1" id="KW-0472">Membrane</keyword>
<accession>A0AAQ0JH55</accession>
<reference evidence="2 3" key="1">
    <citation type="submission" date="2018-06" db="EMBL/GenBank/DDBJ databases">
        <title>Towards the identification of Burkholderia cepacia strain which caused fatal septicemia.</title>
        <authorList>
            <person name="Bui L.A.T."/>
            <person name="Zakharova I.B."/>
            <person name="Shpak I.M."/>
            <person name="Teteryatnikova N."/>
            <person name="Ustinov D.V."/>
            <person name="Kuzyutina Y.A."/>
            <person name="Nguyen H.N."/>
            <person name="Antonov A.S."/>
            <person name="Avdyusheva E.F."/>
            <person name="Victorov D.V."/>
        </authorList>
    </citation>
    <scope>NUCLEOTIDE SEQUENCE [LARGE SCALE GENOMIC DNA]</scope>
    <source>
        <strain evidence="2 3">PT02</strain>
    </source>
</reference>
<proteinExistence type="predicted"/>
<sequence>METTMNRQRILQVVSWRGTWLLNRLKSPHIAVAALLALWALLIGAIDYPLFKETRRMAIQLTSIPEPAPVRPAALKAGPRNLAKEFAATLPEFDTYPDQLRDLHTLADKHGIVITRADYRYESLAELPIEKLAMHMDINGSDEAHRRFLQAMLNALPNLSIARLAYAKGTDGSTKVEQKLDIHLYYRVRPAA</sequence>
<dbReference type="AlphaFoldDB" id="A0AAQ0JH55"/>
<feature type="transmembrane region" description="Helical" evidence="1">
    <location>
        <begin position="30"/>
        <end position="51"/>
    </location>
</feature>
<evidence type="ECO:0000256" key="1">
    <source>
        <dbReference type="SAM" id="Phobius"/>
    </source>
</evidence>
<evidence type="ECO:0000313" key="2">
    <source>
        <dbReference type="EMBL" id="RAQ01549.1"/>
    </source>
</evidence>
<evidence type="ECO:0000313" key="3">
    <source>
        <dbReference type="Proteomes" id="UP000248899"/>
    </source>
</evidence>
<organism evidence="2 3">
    <name type="scientific">Burkholderia cepacia</name>
    <name type="common">Pseudomonas cepacia</name>
    <dbReference type="NCBI Taxonomy" id="292"/>
    <lineage>
        <taxon>Bacteria</taxon>
        <taxon>Pseudomonadati</taxon>
        <taxon>Pseudomonadota</taxon>
        <taxon>Betaproteobacteria</taxon>
        <taxon>Burkholderiales</taxon>
        <taxon>Burkholderiaceae</taxon>
        <taxon>Burkholderia</taxon>
        <taxon>Burkholderia cepacia complex</taxon>
    </lineage>
</organism>
<gene>
    <name evidence="2" type="ORF">DPR02_32415</name>
</gene>
<dbReference type="Proteomes" id="UP000248899">
    <property type="component" value="Unassembled WGS sequence"/>
</dbReference>
<protein>
    <recommendedName>
        <fullName evidence="4">Transmembrane protein</fullName>
    </recommendedName>
</protein>
<keyword evidence="1" id="KW-0812">Transmembrane</keyword>
<comment type="caution">
    <text evidence="2">The sequence shown here is derived from an EMBL/GenBank/DDBJ whole genome shotgun (WGS) entry which is preliminary data.</text>
</comment>
<keyword evidence="1" id="KW-1133">Transmembrane helix</keyword>
<name>A0AAQ0JH55_BURCE</name>
<dbReference type="EMBL" id="QLUZ01000028">
    <property type="protein sequence ID" value="RAQ01549.1"/>
    <property type="molecule type" value="Genomic_DNA"/>
</dbReference>
<evidence type="ECO:0008006" key="4">
    <source>
        <dbReference type="Google" id="ProtNLM"/>
    </source>
</evidence>